<organism evidence="3 4">
    <name type="scientific">Thalassolituus maritimus</name>
    <dbReference type="NCBI Taxonomy" id="484498"/>
    <lineage>
        <taxon>Bacteria</taxon>
        <taxon>Pseudomonadati</taxon>
        <taxon>Pseudomonadota</taxon>
        <taxon>Gammaproteobacteria</taxon>
        <taxon>Oceanospirillales</taxon>
        <taxon>Oceanospirillaceae</taxon>
        <taxon>Thalassolituus</taxon>
    </lineage>
</organism>
<accession>A0A1N7P224</accession>
<dbReference type="NCBIfam" id="TIGR01409">
    <property type="entry name" value="TAT_signal_seq"/>
    <property type="match status" value="1"/>
</dbReference>
<dbReference type="Proteomes" id="UP000185639">
    <property type="component" value="Unassembled WGS sequence"/>
</dbReference>
<dbReference type="STRING" id="484498.SAMN05421686_10885"/>
<dbReference type="RefSeq" id="WP_076516854.1">
    <property type="nucleotide sequence ID" value="NZ_FTOH01000008.1"/>
</dbReference>
<dbReference type="AlphaFoldDB" id="A0A1N7P224"/>
<keyword evidence="1 2" id="KW-0732">Signal</keyword>
<evidence type="ECO:0000256" key="1">
    <source>
        <dbReference type="ARBA" id="ARBA00022729"/>
    </source>
</evidence>
<name>A0A1N7P224_9GAMM</name>
<proteinExistence type="predicted"/>
<dbReference type="PROSITE" id="PS51257">
    <property type="entry name" value="PROKAR_LIPOPROTEIN"/>
    <property type="match status" value="1"/>
</dbReference>
<protein>
    <submittedName>
        <fullName evidence="3">Tat (Twin-arginine translocation) pathway signal sequence</fullName>
    </submittedName>
</protein>
<evidence type="ECO:0000313" key="4">
    <source>
        <dbReference type="Proteomes" id="UP000185639"/>
    </source>
</evidence>
<sequence>MKTSRRGFLQLGAMGTAALTIGSGAAMLTGCSSQQTPAEGFKTLREVDVYFLGALAPAVLTTKGYPGALGKDARQRLLESLDTLMTTLQGHALSQLQMAFDLMGSPVTRVAVGAPLHPWQEATVEEANAFLESWRDSWLPIKRMGYQGLCKLITICWYSQPENYEISGYPGPPVKVPYPYPATGE</sequence>
<dbReference type="OrthoDB" id="6398409at2"/>
<dbReference type="EMBL" id="FTOH01000008">
    <property type="protein sequence ID" value="SIT04604.1"/>
    <property type="molecule type" value="Genomic_DNA"/>
</dbReference>
<gene>
    <name evidence="3" type="ORF">SAMN05421686_10885</name>
</gene>
<feature type="signal peptide" evidence="2">
    <location>
        <begin position="1"/>
        <end position="25"/>
    </location>
</feature>
<feature type="chain" id="PRO_5012568861" evidence="2">
    <location>
        <begin position="26"/>
        <end position="185"/>
    </location>
</feature>
<dbReference type="PROSITE" id="PS51318">
    <property type="entry name" value="TAT"/>
    <property type="match status" value="1"/>
</dbReference>
<evidence type="ECO:0000256" key="2">
    <source>
        <dbReference type="SAM" id="SignalP"/>
    </source>
</evidence>
<reference evidence="4" key="1">
    <citation type="submission" date="2017-01" db="EMBL/GenBank/DDBJ databases">
        <authorList>
            <person name="Varghese N."/>
            <person name="Submissions S."/>
        </authorList>
    </citation>
    <scope>NUCLEOTIDE SEQUENCE [LARGE SCALE GENOMIC DNA]</scope>
    <source>
        <strain evidence="4">DSM 24913</strain>
    </source>
</reference>
<dbReference type="InterPro" id="IPR019546">
    <property type="entry name" value="TAT_signal_bac_arc"/>
</dbReference>
<evidence type="ECO:0000313" key="3">
    <source>
        <dbReference type="EMBL" id="SIT04604.1"/>
    </source>
</evidence>
<dbReference type="InterPro" id="IPR006311">
    <property type="entry name" value="TAT_signal"/>
</dbReference>
<keyword evidence="4" id="KW-1185">Reference proteome</keyword>